<name>A0ABP9MVZ6_9GAMM</name>
<keyword evidence="1" id="KW-0472">Membrane</keyword>
<evidence type="ECO:0008006" key="4">
    <source>
        <dbReference type="Google" id="ProtNLM"/>
    </source>
</evidence>
<dbReference type="Proteomes" id="UP001500631">
    <property type="component" value="Unassembled WGS sequence"/>
</dbReference>
<protein>
    <recommendedName>
        <fullName evidence="4">TM2 domain-containing protein</fullName>
    </recommendedName>
</protein>
<dbReference type="EMBL" id="BAABKE010000005">
    <property type="protein sequence ID" value="GAA5101032.1"/>
    <property type="molecule type" value="Genomic_DNA"/>
</dbReference>
<reference evidence="3" key="1">
    <citation type="journal article" date="2019" name="Int. J. Syst. Evol. Microbiol.">
        <title>The Global Catalogue of Microorganisms (GCM) 10K type strain sequencing project: providing services to taxonomists for standard genome sequencing and annotation.</title>
        <authorList>
            <consortium name="The Broad Institute Genomics Platform"/>
            <consortium name="The Broad Institute Genome Sequencing Center for Infectious Disease"/>
            <person name="Wu L."/>
            <person name="Ma J."/>
        </authorList>
    </citation>
    <scope>NUCLEOTIDE SEQUENCE [LARGE SCALE GENOMIC DNA]</scope>
    <source>
        <strain evidence="3">JCM 18424</strain>
    </source>
</reference>
<keyword evidence="1" id="KW-1133">Transmembrane helix</keyword>
<evidence type="ECO:0000313" key="3">
    <source>
        <dbReference type="Proteomes" id="UP001500631"/>
    </source>
</evidence>
<feature type="transmembrane region" description="Helical" evidence="1">
    <location>
        <begin position="71"/>
        <end position="97"/>
    </location>
</feature>
<comment type="caution">
    <text evidence="2">The sequence shown here is derived from an EMBL/GenBank/DDBJ whole genome shotgun (WGS) entry which is preliminary data.</text>
</comment>
<evidence type="ECO:0000256" key="1">
    <source>
        <dbReference type="SAM" id="Phobius"/>
    </source>
</evidence>
<accession>A0ABP9MVZ6</accession>
<dbReference type="RefSeq" id="WP_077925793.1">
    <property type="nucleotide sequence ID" value="NZ_BAABKE010000005.1"/>
</dbReference>
<keyword evidence="1" id="KW-0812">Transmembrane</keyword>
<gene>
    <name evidence="2" type="ORF">GCM10023338_16370</name>
</gene>
<sequence length="127" mass="15195">MKTLRDLKQEEESLRNEISQLTDDQRRNIYQYLDIHLKNPDTYAALNYFFICGLHHYYLKKWGRGTFNIIIMLLGIILIFTSISWLGCILIITIFIVEIPQLFQSQKIVYQYNNNCMRIALLQQQNM</sequence>
<keyword evidence="3" id="KW-1185">Reference proteome</keyword>
<feature type="transmembrane region" description="Helical" evidence="1">
    <location>
        <begin position="42"/>
        <end position="59"/>
    </location>
</feature>
<evidence type="ECO:0000313" key="2">
    <source>
        <dbReference type="EMBL" id="GAA5101032.1"/>
    </source>
</evidence>
<proteinExistence type="predicted"/>
<organism evidence="2 3">
    <name type="scientific">Wohlfahrtiimonas larvae</name>
    <dbReference type="NCBI Taxonomy" id="1157986"/>
    <lineage>
        <taxon>Bacteria</taxon>
        <taxon>Pseudomonadati</taxon>
        <taxon>Pseudomonadota</taxon>
        <taxon>Gammaproteobacteria</taxon>
        <taxon>Cardiobacteriales</taxon>
        <taxon>Ignatzschineriaceae</taxon>
        <taxon>Wohlfahrtiimonas</taxon>
    </lineage>
</organism>